<dbReference type="InterPro" id="IPR023395">
    <property type="entry name" value="MCP_dom_sf"/>
</dbReference>
<organism evidence="11 12">
    <name type="scientific">Rehmannia glutinosa</name>
    <name type="common">Chinese foxglove</name>
    <dbReference type="NCBI Taxonomy" id="99300"/>
    <lineage>
        <taxon>Eukaryota</taxon>
        <taxon>Viridiplantae</taxon>
        <taxon>Streptophyta</taxon>
        <taxon>Embryophyta</taxon>
        <taxon>Tracheophyta</taxon>
        <taxon>Spermatophyta</taxon>
        <taxon>Magnoliopsida</taxon>
        <taxon>eudicotyledons</taxon>
        <taxon>Gunneridae</taxon>
        <taxon>Pentapetalae</taxon>
        <taxon>asterids</taxon>
        <taxon>lamiids</taxon>
        <taxon>Lamiales</taxon>
        <taxon>Orobanchaceae</taxon>
        <taxon>Rehmannieae</taxon>
        <taxon>Rehmannia</taxon>
    </lineage>
</organism>
<keyword evidence="4 8" id="KW-0812">Transmembrane</keyword>
<evidence type="ECO:0000313" key="12">
    <source>
        <dbReference type="Proteomes" id="UP001318860"/>
    </source>
</evidence>
<dbReference type="Pfam" id="PF00153">
    <property type="entry name" value="Mito_carr"/>
    <property type="match status" value="1"/>
</dbReference>
<dbReference type="SUPFAM" id="SSF103506">
    <property type="entry name" value="Mitochondrial carrier"/>
    <property type="match status" value="1"/>
</dbReference>
<evidence type="ECO:0000256" key="6">
    <source>
        <dbReference type="ARBA" id="ARBA00022989"/>
    </source>
</evidence>
<dbReference type="InterPro" id="IPR044712">
    <property type="entry name" value="SLC25A32-like"/>
</dbReference>
<evidence type="ECO:0000256" key="7">
    <source>
        <dbReference type="ARBA" id="ARBA00023136"/>
    </source>
</evidence>
<evidence type="ECO:0000256" key="1">
    <source>
        <dbReference type="ARBA" id="ARBA00004141"/>
    </source>
</evidence>
<keyword evidence="7 8" id="KW-0472">Membrane</keyword>
<sequence length="357" mass="39127">MSDALINGLAGAGGGIIAQLITYPLQTVVKQEGWSRLYGGLAPSLVGTAASQGVYYYFYQIFRNKAEFSALERKKKGIGDGSVGMLSSLMVAALSGCVNVLLTNPIWVVVTACSHTVFETISEAVSKSIYDSCFWSCYCFRFLLAAGSIYVLLHIHHLIKTNFGKAKTHTKKSQPNFTGSPSSEEVVLAAVEPPPLVLAMRFKKSMGRRESWDFGKVSNPSIQFMLYETLLKKLKKRRLSSSKGNNDVTALEIFLLGALAKLGATVVTYPLLVVKARLQAKQIIGGDKRHQYRGTLDAILKMIRYEGFYGFYKGMGTKIVQSVLAAAVLFMVKEELVRGSRWLLTGGAVDSVKPKPR</sequence>
<dbReference type="Gene3D" id="1.50.40.10">
    <property type="entry name" value="Mitochondrial carrier domain"/>
    <property type="match status" value="2"/>
</dbReference>
<comment type="similarity">
    <text evidence="2 9">Belongs to the mitochondrial carrier (TC 2.A.29) family.</text>
</comment>
<dbReference type="PROSITE" id="PS50920">
    <property type="entry name" value="SOLCAR"/>
    <property type="match status" value="1"/>
</dbReference>
<dbReference type="PANTHER" id="PTHR45683">
    <property type="entry name" value="MITOCHONDRIAL NICOTINAMIDE ADENINE DINUCLEOTIDE TRANSPORTER 1-RELATED-RELATED"/>
    <property type="match status" value="1"/>
</dbReference>
<dbReference type="Proteomes" id="UP001318860">
    <property type="component" value="Unassembled WGS sequence"/>
</dbReference>
<comment type="subcellular location">
    <subcellularLocation>
        <location evidence="1">Membrane</location>
        <topology evidence="1">Multi-pass membrane protein</topology>
    </subcellularLocation>
</comment>
<comment type="caution">
    <text evidence="11">The sequence shown here is derived from an EMBL/GenBank/DDBJ whole genome shotgun (WGS) entry which is preliminary data.</text>
</comment>
<feature type="repeat" description="Solcar" evidence="8">
    <location>
        <begin position="248"/>
        <end position="339"/>
    </location>
</feature>
<gene>
    <name evidence="11" type="ORF">DH2020_022282</name>
</gene>
<evidence type="ECO:0000256" key="3">
    <source>
        <dbReference type="ARBA" id="ARBA00022448"/>
    </source>
</evidence>
<evidence type="ECO:0000256" key="4">
    <source>
        <dbReference type="ARBA" id="ARBA00022692"/>
    </source>
</evidence>
<keyword evidence="6 10" id="KW-1133">Transmembrane helix</keyword>
<keyword evidence="3 9" id="KW-0813">Transport</keyword>
<reference evidence="11 12" key="1">
    <citation type="journal article" date="2021" name="Comput. Struct. Biotechnol. J.">
        <title>De novo genome assembly of the potent medicinal plant Rehmannia glutinosa using nanopore technology.</title>
        <authorList>
            <person name="Ma L."/>
            <person name="Dong C."/>
            <person name="Song C."/>
            <person name="Wang X."/>
            <person name="Zheng X."/>
            <person name="Niu Y."/>
            <person name="Chen S."/>
            <person name="Feng W."/>
        </authorList>
    </citation>
    <scope>NUCLEOTIDE SEQUENCE [LARGE SCALE GENOMIC DNA]</scope>
    <source>
        <strain evidence="11">DH-2019</strain>
    </source>
</reference>
<evidence type="ECO:0000256" key="8">
    <source>
        <dbReference type="PROSITE-ProRule" id="PRU00282"/>
    </source>
</evidence>
<accession>A0ABR0WDE3</accession>
<feature type="transmembrane region" description="Helical" evidence="10">
    <location>
        <begin position="138"/>
        <end position="159"/>
    </location>
</feature>
<proteinExistence type="inferred from homology"/>
<evidence type="ECO:0000256" key="10">
    <source>
        <dbReference type="SAM" id="Phobius"/>
    </source>
</evidence>
<evidence type="ECO:0008006" key="13">
    <source>
        <dbReference type="Google" id="ProtNLM"/>
    </source>
</evidence>
<feature type="transmembrane region" description="Helical" evidence="10">
    <location>
        <begin position="5"/>
        <end position="25"/>
    </location>
</feature>
<evidence type="ECO:0000313" key="11">
    <source>
        <dbReference type="EMBL" id="KAK6145462.1"/>
    </source>
</evidence>
<dbReference type="InterPro" id="IPR018108">
    <property type="entry name" value="MCP_transmembrane"/>
</dbReference>
<evidence type="ECO:0000256" key="5">
    <source>
        <dbReference type="ARBA" id="ARBA00022737"/>
    </source>
</evidence>
<protein>
    <recommendedName>
        <fullName evidence="13">Peroxisomal nicotinamide adenine dinucleotide carrier-like protein</fullName>
    </recommendedName>
</protein>
<name>A0ABR0WDE3_REHGL</name>
<evidence type="ECO:0000256" key="9">
    <source>
        <dbReference type="RuleBase" id="RU000488"/>
    </source>
</evidence>
<feature type="transmembrane region" description="Helical" evidence="10">
    <location>
        <begin position="37"/>
        <end position="58"/>
    </location>
</feature>
<dbReference type="EMBL" id="JABTTQ020000012">
    <property type="protein sequence ID" value="KAK6145462.1"/>
    <property type="molecule type" value="Genomic_DNA"/>
</dbReference>
<keyword evidence="5" id="KW-0677">Repeat</keyword>
<evidence type="ECO:0000256" key="2">
    <source>
        <dbReference type="ARBA" id="ARBA00006375"/>
    </source>
</evidence>
<keyword evidence="12" id="KW-1185">Reference proteome</keyword>
<feature type="transmembrane region" description="Helical" evidence="10">
    <location>
        <begin position="253"/>
        <end position="274"/>
    </location>
</feature>